<feature type="transmembrane region" description="Helical" evidence="2">
    <location>
        <begin position="327"/>
        <end position="345"/>
    </location>
</feature>
<organism evidence="3 4">
    <name type="scientific">Lichtheimia corymbifera JMRC:FSU:9682</name>
    <dbReference type="NCBI Taxonomy" id="1263082"/>
    <lineage>
        <taxon>Eukaryota</taxon>
        <taxon>Fungi</taxon>
        <taxon>Fungi incertae sedis</taxon>
        <taxon>Mucoromycota</taxon>
        <taxon>Mucoromycotina</taxon>
        <taxon>Mucoromycetes</taxon>
        <taxon>Mucorales</taxon>
        <taxon>Lichtheimiaceae</taxon>
        <taxon>Lichtheimia</taxon>
    </lineage>
</organism>
<keyword evidence="2" id="KW-0812">Transmembrane</keyword>
<evidence type="ECO:0000313" key="4">
    <source>
        <dbReference type="Proteomes" id="UP000027586"/>
    </source>
</evidence>
<comment type="caution">
    <text evidence="3">The sequence shown here is derived from an EMBL/GenBank/DDBJ whole genome shotgun (WGS) entry which is preliminary data.</text>
</comment>
<dbReference type="PANTHER" id="PTHR34391:SF1">
    <property type="entry name" value="UPF0658 GOLGI APPARATUS MEMBRANE PROTEIN C1952.10C-RELATED"/>
    <property type="match status" value="1"/>
</dbReference>
<feature type="transmembrane region" description="Helical" evidence="2">
    <location>
        <begin position="103"/>
        <end position="125"/>
    </location>
</feature>
<feature type="transmembrane region" description="Helical" evidence="2">
    <location>
        <begin position="232"/>
        <end position="253"/>
    </location>
</feature>
<dbReference type="GO" id="GO:0005794">
    <property type="term" value="C:Golgi apparatus"/>
    <property type="evidence" value="ECO:0007669"/>
    <property type="project" value="TreeGrafter"/>
</dbReference>
<keyword evidence="2" id="KW-0472">Membrane</keyword>
<dbReference type="EMBL" id="CBTN010000064">
    <property type="protein sequence ID" value="CDH59062.1"/>
    <property type="molecule type" value="Genomic_DNA"/>
</dbReference>
<feature type="transmembrane region" description="Helical" evidence="2">
    <location>
        <begin position="154"/>
        <end position="176"/>
    </location>
</feature>
<feature type="transmembrane region" description="Helical" evidence="2">
    <location>
        <begin position="279"/>
        <end position="307"/>
    </location>
</feature>
<feature type="compositionally biased region" description="Basic and acidic residues" evidence="1">
    <location>
        <begin position="442"/>
        <end position="454"/>
    </location>
</feature>
<feature type="transmembrane region" description="Helical" evidence="2">
    <location>
        <begin position="183"/>
        <end position="202"/>
    </location>
</feature>
<keyword evidence="2" id="KW-1133">Transmembrane helix</keyword>
<dbReference type="Proteomes" id="UP000027586">
    <property type="component" value="Unassembled WGS sequence"/>
</dbReference>
<evidence type="ECO:0000256" key="1">
    <source>
        <dbReference type="SAM" id="MobiDB-lite"/>
    </source>
</evidence>
<accession>A0A068SB58</accession>
<protein>
    <submittedName>
        <fullName evidence="3">Uncharacterized protein</fullName>
    </submittedName>
</protein>
<dbReference type="OrthoDB" id="2448307at2759"/>
<dbReference type="AlphaFoldDB" id="A0A068SB58"/>
<dbReference type="InterPro" id="IPR040410">
    <property type="entry name" value="UPF0658_Golgi"/>
</dbReference>
<evidence type="ECO:0000256" key="2">
    <source>
        <dbReference type="SAM" id="Phobius"/>
    </source>
</evidence>
<reference evidence="3" key="1">
    <citation type="submission" date="2013-08" db="EMBL/GenBank/DDBJ databases">
        <title>Gene expansion shapes genome architecture in the human pathogen Lichtheimia corymbifera: an evolutionary genomics analysis in the ancient terrestrial Mucorales (Mucoromycotina).</title>
        <authorList>
            <person name="Schwartze V.U."/>
            <person name="Winter S."/>
            <person name="Shelest E."/>
            <person name="Marcet-Houben M."/>
            <person name="Horn F."/>
            <person name="Wehner S."/>
            <person name="Hoffmann K."/>
            <person name="Riege K."/>
            <person name="Sammeth M."/>
            <person name="Nowrousian M."/>
            <person name="Valiante V."/>
            <person name="Linde J."/>
            <person name="Jacobsen I.D."/>
            <person name="Marz M."/>
            <person name="Brakhage A.A."/>
            <person name="Gabaldon T."/>
            <person name="Bocker S."/>
            <person name="Voigt K."/>
        </authorList>
    </citation>
    <scope>NUCLEOTIDE SEQUENCE [LARGE SCALE GENOMIC DNA]</scope>
    <source>
        <strain evidence="3">FSU 9682</strain>
    </source>
</reference>
<feature type="transmembrane region" description="Helical" evidence="2">
    <location>
        <begin position="386"/>
        <end position="410"/>
    </location>
</feature>
<proteinExistence type="predicted"/>
<sequence>MKAALPPPHPPIIHSTTSFFFPLSPLSLSLALSFFLILIYTSLSSLPHLRTFSQLALSTILILAPKTNDNVDSVTPCEFHNEYISTNISLICFKFGESPWTRALFITIVVQAVLGITLEAVIFNYHSTSVNLIYEHRLQEPSLLTAYANARSLLVYYSLFMIAQLFTLVLVIDAIYQKNTIELIALAVFEVGMSAYSVIQYHQSTSLFSDTTDSAVVTLLGDSLGTSRWAEVSQICIMILSTVAFLFLAYKLYLEFGWHIYKKIGADLAMRDRYKMYQIFMMLLKFDFFFFLGFSVQYLALLIVTWWPEADTTEESSELISKLVEHIFLSCLVTIAMLLLAYSGLRRECKAHLYIFMVLSLASTIYFILTLVQISQQPQRYIGSKAFLTFFLCVDIGLILVTVPISILCLRNFNQGLINHISHATGAATCSHSMSPLGGETGEEKPGPQRWSIE</sequence>
<feature type="region of interest" description="Disordered" evidence="1">
    <location>
        <begin position="435"/>
        <end position="454"/>
    </location>
</feature>
<name>A0A068SB58_9FUNG</name>
<evidence type="ECO:0000313" key="3">
    <source>
        <dbReference type="EMBL" id="CDH59062.1"/>
    </source>
</evidence>
<keyword evidence="4" id="KW-1185">Reference proteome</keyword>
<dbReference type="PANTHER" id="PTHR34391">
    <property type="entry name" value="UPF0658 GOLGI APPARATUS MEMBRANE PROTEIN C1952.10C-RELATED"/>
    <property type="match status" value="1"/>
</dbReference>
<feature type="transmembrane region" description="Helical" evidence="2">
    <location>
        <begin position="20"/>
        <end position="40"/>
    </location>
</feature>
<feature type="transmembrane region" description="Helical" evidence="2">
    <location>
        <begin position="352"/>
        <end position="374"/>
    </location>
</feature>
<gene>
    <name evidence="3" type="ORF">LCOR_09899.1</name>
</gene>
<dbReference type="VEuPathDB" id="FungiDB:LCOR_09899.1"/>